<dbReference type="GO" id="GO:0046872">
    <property type="term" value="F:metal ion binding"/>
    <property type="evidence" value="ECO:0007669"/>
    <property type="project" value="UniProtKB-KW"/>
</dbReference>
<keyword evidence="3 6" id="KW-0479">Metal-binding</keyword>
<feature type="binding site" evidence="6">
    <location>
        <position position="82"/>
    </location>
    <ligand>
        <name>Mg(2+)</name>
        <dbReference type="ChEBI" id="CHEBI:18420"/>
        <label>1</label>
        <note>catalytic</note>
    </ligand>
</feature>
<dbReference type="InterPro" id="IPR000760">
    <property type="entry name" value="Inositol_monophosphatase-like"/>
</dbReference>
<dbReference type="PROSITE" id="PS00629">
    <property type="entry name" value="IMP_1"/>
    <property type="match status" value="1"/>
</dbReference>
<proteinExistence type="inferred from homology"/>
<keyword evidence="8" id="KW-1185">Reference proteome</keyword>
<sequence>MVPTANIFSATSAGQLDTDELALFLAHLTTLSRPIITSYFRALPEVMTKADSSPVTIADRSVEQALRGAITAQFPDDSIVGEEFGLSEAVSGDKGAGSSPYKWVIDPIDGTKAFVSGKPTFGTLVGVTHNDRPIAGLIDMPVLDETYIGTADGSTLNGDKLSASEVTTIAVANIATTSPEAFSPHGLAAFNKISAQANITNYGGDCHNFGLLAAGYIDAVIEDSLAPHDIMGVVQVMRGAGAIVTDFDGNDIDLASTSSLVCAGTAALHQAIIALIQN</sequence>
<dbReference type="SUPFAM" id="SSF56655">
    <property type="entry name" value="Carbohydrate phosphatase"/>
    <property type="match status" value="1"/>
</dbReference>
<dbReference type="InterPro" id="IPR051090">
    <property type="entry name" value="Inositol_monoP_superfamily"/>
</dbReference>
<name>D5BTY1_PUNMI</name>
<dbReference type="AlphaFoldDB" id="D5BTY1"/>
<feature type="binding site" evidence="6">
    <location>
        <position position="109"/>
    </location>
    <ligand>
        <name>Mg(2+)</name>
        <dbReference type="ChEBI" id="CHEBI:18420"/>
        <label>1</label>
        <note>catalytic</note>
    </ligand>
</feature>
<evidence type="ECO:0000313" key="7">
    <source>
        <dbReference type="EMBL" id="ADE39728.1"/>
    </source>
</evidence>
<dbReference type="STRING" id="488538.SAR116_1485"/>
<dbReference type="PRINTS" id="PR00377">
    <property type="entry name" value="IMPHPHTASES"/>
</dbReference>
<dbReference type="Proteomes" id="UP000007460">
    <property type="component" value="Chromosome"/>
</dbReference>
<feature type="binding site" evidence="6">
    <location>
        <position position="106"/>
    </location>
    <ligand>
        <name>Mg(2+)</name>
        <dbReference type="ChEBI" id="CHEBI:18420"/>
        <label>1</label>
        <note>catalytic</note>
    </ligand>
</feature>
<evidence type="ECO:0000256" key="6">
    <source>
        <dbReference type="PIRSR" id="PIRSR600760-2"/>
    </source>
</evidence>
<gene>
    <name evidence="7" type="ordered locus">SAR116_1485</name>
</gene>
<evidence type="ECO:0000256" key="4">
    <source>
        <dbReference type="ARBA" id="ARBA00022801"/>
    </source>
</evidence>
<dbReference type="GO" id="GO:0000105">
    <property type="term" value="P:L-histidine biosynthetic process"/>
    <property type="evidence" value="ECO:0007669"/>
    <property type="project" value="TreeGrafter"/>
</dbReference>
<dbReference type="EMBL" id="CP001751">
    <property type="protein sequence ID" value="ADE39728.1"/>
    <property type="molecule type" value="Genomic_DNA"/>
</dbReference>
<evidence type="ECO:0000313" key="8">
    <source>
        <dbReference type="Proteomes" id="UP000007460"/>
    </source>
</evidence>
<keyword evidence="5 6" id="KW-0460">Magnesium</keyword>
<dbReference type="PANTHER" id="PTHR43200:SF6">
    <property type="entry name" value="3'(2'),5'-BISPHOSPHATE NUCLEOTIDASE"/>
    <property type="match status" value="1"/>
</dbReference>
<evidence type="ECO:0000256" key="2">
    <source>
        <dbReference type="ARBA" id="ARBA00009759"/>
    </source>
</evidence>
<protein>
    <submittedName>
        <fullName evidence="7">Putative Inositol monophosphatase family protein</fullName>
        <ecNumber evidence="7">3.1.3.25</ecNumber>
    </submittedName>
</protein>
<comment type="cofactor">
    <cofactor evidence="1 6">
        <name>Mg(2+)</name>
        <dbReference type="ChEBI" id="CHEBI:18420"/>
    </cofactor>
</comment>
<organism evidence="7 8">
    <name type="scientific">Puniceispirillum marinum (strain IMCC1322)</name>
    <dbReference type="NCBI Taxonomy" id="488538"/>
    <lineage>
        <taxon>Bacteria</taxon>
        <taxon>Pseudomonadati</taxon>
        <taxon>Pseudomonadota</taxon>
        <taxon>Alphaproteobacteria</taxon>
        <taxon>Candidatus Puniceispirillales</taxon>
        <taxon>Candidatus Puniceispirillaceae</taxon>
        <taxon>Candidatus Puniceispirillum</taxon>
    </lineage>
</organism>
<dbReference type="HOGENOM" id="CLU_044118_4_1_5"/>
<reference evidence="7 8" key="1">
    <citation type="journal article" date="2010" name="J. Bacteriol.">
        <title>Complete genome sequence of "Candidatus Puniceispirillum marinum" IMCC1322, a representative of the SAR116 clade in the Alphaproteobacteria.</title>
        <authorList>
            <person name="Oh H.M."/>
            <person name="Kwon K.K."/>
            <person name="Kang I."/>
            <person name="Kang S.G."/>
            <person name="Lee J.H."/>
            <person name="Kim S.J."/>
            <person name="Cho J.C."/>
        </authorList>
    </citation>
    <scope>NUCLEOTIDE SEQUENCE [LARGE SCALE GENOMIC DNA]</scope>
    <source>
        <strain evidence="7 8">IMCC1322</strain>
    </source>
</reference>
<feature type="binding site" evidence="6">
    <location>
        <position position="229"/>
    </location>
    <ligand>
        <name>Mg(2+)</name>
        <dbReference type="ChEBI" id="CHEBI:18420"/>
        <label>1</label>
        <note>catalytic</note>
    </ligand>
</feature>
<dbReference type="OrthoDB" id="9785695at2"/>
<dbReference type="Gene3D" id="3.40.190.80">
    <property type="match status" value="1"/>
</dbReference>
<accession>D5BTY1</accession>
<dbReference type="InterPro" id="IPR020583">
    <property type="entry name" value="Inositol_monoP_metal-BS"/>
</dbReference>
<dbReference type="KEGG" id="apb:SAR116_1485"/>
<dbReference type="EC" id="3.1.3.25" evidence="7"/>
<dbReference type="GO" id="GO:0052834">
    <property type="term" value="F:inositol monophosphate phosphatase activity"/>
    <property type="evidence" value="ECO:0007669"/>
    <property type="project" value="UniProtKB-EC"/>
</dbReference>
<comment type="similarity">
    <text evidence="2">Belongs to the inositol monophosphatase superfamily.</text>
</comment>
<dbReference type="eggNOG" id="COG0483">
    <property type="taxonomic scope" value="Bacteria"/>
</dbReference>
<feature type="binding site" evidence="6">
    <location>
        <position position="108"/>
    </location>
    <ligand>
        <name>Mg(2+)</name>
        <dbReference type="ChEBI" id="CHEBI:18420"/>
        <label>1</label>
        <note>catalytic</note>
    </ligand>
</feature>
<keyword evidence="4 7" id="KW-0378">Hydrolase</keyword>
<dbReference type="Gene3D" id="3.30.540.10">
    <property type="entry name" value="Fructose-1,6-Bisphosphatase, subunit A, domain 1"/>
    <property type="match status" value="1"/>
</dbReference>
<evidence type="ECO:0000256" key="3">
    <source>
        <dbReference type="ARBA" id="ARBA00022723"/>
    </source>
</evidence>
<dbReference type="Pfam" id="PF00459">
    <property type="entry name" value="Inositol_P"/>
    <property type="match status" value="1"/>
</dbReference>
<dbReference type="PANTHER" id="PTHR43200">
    <property type="entry name" value="PHOSPHATASE"/>
    <property type="match status" value="1"/>
</dbReference>
<evidence type="ECO:0000256" key="5">
    <source>
        <dbReference type="ARBA" id="ARBA00022842"/>
    </source>
</evidence>
<evidence type="ECO:0000256" key="1">
    <source>
        <dbReference type="ARBA" id="ARBA00001946"/>
    </source>
</evidence>
<dbReference type="RefSeq" id="WP_013046355.1">
    <property type="nucleotide sequence ID" value="NC_014010.1"/>
</dbReference>